<feature type="compositionally biased region" description="Basic and acidic residues" evidence="1">
    <location>
        <begin position="24"/>
        <end position="34"/>
    </location>
</feature>
<evidence type="ECO:0000313" key="3">
    <source>
        <dbReference type="Proteomes" id="UP000054272"/>
    </source>
</evidence>
<name>A0ABR5BZX6_9TREE</name>
<dbReference type="EMBL" id="KN848610">
    <property type="protein sequence ID" value="KIR81193.1"/>
    <property type="molecule type" value="Genomic_DNA"/>
</dbReference>
<feature type="compositionally biased region" description="Polar residues" evidence="1">
    <location>
        <begin position="1"/>
        <end position="13"/>
    </location>
</feature>
<accession>A0ABR5BZX6</accession>
<proteinExistence type="predicted"/>
<feature type="region of interest" description="Disordered" evidence="1">
    <location>
        <begin position="1"/>
        <end position="47"/>
    </location>
</feature>
<sequence length="174" mass="19348">MSPKTNSSSTSAPADSRATRARRREQEKLRKEEEANGYFTCSQHEDNVPNNYDPTVSTIVKCGLMLRPGLDDLTLDEWSIPGHRDRTLSSARICDVDIPIRKGVHWPYTNEGVPFVLSLTPLSIAEASSRTRAGRLELVMDLQQIAILLTQPKNAKVQKGHHAAVTLLSGFLRL</sequence>
<evidence type="ECO:0000313" key="2">
    <source>
        <dbReference type="EMBL" id="KIR81193.1"/>
    </source>
</evidence>
<dbReference type="Proteomes" id="UP000054272">
    <property type="component" value="Unassembled WGS sequence"/>
</dbReference>
<keyword evidence="3" id="KW-1185">Reference proteome</keyword>
<protein>
    <submittedName>
        <fullName evidence="2">Uncharacterized protein</fullName>
    </submittedName>
</protein>
<reference evidence="2 3" key="1">
    <citation type="submission" date="2015-01" db="EMBL/GenBank/DDBJ databases">
        <title>The Genome Sequence of Cryptococcus gattii EJB2.</title>
        <authorList>
            <consortium name="The Broad Institute Genomics Platform"/>
            <person name="Cuomo C."/>
            <person name="Litvintseva A."/>
            <person name="Chen Y."/>
            <person name="Heitman J."/>
            <person name="Sun S."/>
            <person name="Springer D."/>
            <person name="Dromer F."/>
            <person name="Young S."/>
            <person name="Zeng Q."/>
            <person name="Gargeya S."/>
            <person name="Abouelleil A."/>
            <person name="Alvarado L."/>
            <person name="Chapman S.B."/>
            <person name="Gainer-Dewar J."/>
            <person name="Goldberg J."/>
            <person name="Griggs A."/>
            <person name="Gujja S."/>
            <person name="Hansen M."/>
            <person name="Howarth C."/>
            <person name="Imamovic A."/>
            <person name="Larimer J."/>
            <person name="Murphy C."/>
            <person name="Naylor J."/>
            <person name="Pearson M."/>
            <person name="Priest M."/>
            <person name="Roberts A."/>
            <person name="Saif S."/>
            <person name="Shea T."/>
            <person name="Sykes S."/>
            <person name="Wortman J."/>
            <person name="Nusbaum C."/>
            <person name="Birren B."/>
        </authorList>
    </citation>
    <scope>NUCLEOTIDE SEQUENCE [LARGE SCALE GENOMIC DNA]</scope>
    <source>
        <strain evidence="2 3">EJB2</strain>
    </source>
</reference>
<gene>
    <name evidence="2" type="ORF">I306_01736</name>
</gene>
<evidence type="ECO:0000256" key="1">
    <source>
        <dbReference type="SAM" id="MobiDB-lite"/>
    </source>
</evidence>
<organism evidence="2 3">
    <name type="scientific">Cryptococcus gattii EJB2</name>
    <dbReference type="NCBI Taxonomy" id="1296103"/>
    <lineage>
        <taxon>Eukaryota</taxon>
        <taxon>Fungi</taxon>
        <taxon>Dikarya</taxon>
        <taxon>Basidiomycota</taxon>
        <taxon>Agaricomycotina</taxon>
        <taxon>Tremellomycetes</taxon>
        <taxon>Tremellales</taxon>
        <taxon>Cryptococcaceae</taxon>
        <taxon>Cryptococcus</taxon>
        <taxon>Cryptococcus gattii species complex</taxon>
    </lineage>
</organism>